<comment type="caution">
    <text evidence="1">The sequence shown here is derived from an EMBL/GenBank/DDBJ whole genome shotgun (WGS) entry which is preliminary data.</text>
</comment>
<protein>
    <submittedName>
        <fullName evidence="1">Uncharacterized protein</fullName>
    </submittedName>
</protein>
<proteinExistence type="predicted"/>
<reference evidence="2" key="1">
    <citation type="journal article" date="2023" name="Nat. Plants">
        <title>Single-cell RNA sequencing provides a high-resolution roadmap for understanding the multicellular compartmentation of specialized metabolism.</title>
        <authorList>
            <person name="Sun S."/>
            <person name="Shen X."/>
            <person name="Li Y."/>
            <person name="Li Y."/>
            <person name="Wang S."/>
            <person name="Li R."/>
            <person name="Zhang H."/>
            <person name="Shen G."/>
            <person name="Guo B."/>
            <person name="Wei J."/>
            <person name="Xu J."/>
            <person name="St-Pierre B."/>
            <person name="Chen S."/>
            <person name="Sun C."/>
        </authorList>
    </citation>
    <scope>NUCLEOTIDE SEQUENCE [LARGE SCALE GENOMIC DNA]</scope>
</reference>
<keyword evidence="2" id="KW-1185">Reference proteome</keyword>
<dbReference type="EMBL" id="CM044706">
    <property type="protein sequence ID" value="KAI5656865.1"/>
    <property type="molecule type" value="Genomic_DNA"/>
</dbReference>
<gene>
    <name evidence="1" type="ORF">M9H77_25658</name>
</gene>
<name>A0ACC0A8Z7_CATRO</name>
<dbReference type="Proteomes" id="UP001060085">
    <property type="component" value="Linkage Group LG06"/>
</dbReference>
<organism evidence="1 2">
    <name type="scientific">Catharanthus roseus</name>
    <name type="common">Madagascar periwinkle</name>
    <name type="synonym">Vinca rosea</name>
    <dbReference type="NCBI Taxonomy" id="4058"/>
    <lineage>
        <taxon>Eukaryota</taxon>
        <taxon>Viridiplantae</taxon>
        <taxon>Streptophyta</taxon>
        <taxon>Embryophyta</taxon>
        <taxon>Tracheophyta</taxon>
        <taxon>Spermatophyta</taxon>
        <taxon>Magnoliopsida</taxon>
        <taxon>eudicotyledons</taxon>
        <taxon>Gunneridae</taxon>
        <taxon>Pentapetalae</taxon>
        <taxon>asterids</taxon>
        <taxon>lamiids</taxon>
        <taxon>Gentianales</taxon>
        <taxon>Apocynaceae</taxon>
        <taxon>Rauvolfioideae</taxon>
        <taxon>Vinceae</taxon>
        <taxon>Catharanthinae</taxon>
        <taxon>Catharanthus</taxon>
    </lineage>
</organism>
<accession>A0ACC0A8Z7</accession>
<sequence length="685" mass="75362">MISATSSSLFPCCCLILIVFLSISLGATSQEADPSLFCPNSTDNIYDRNTSSGATYHSNLNLLLSSFSNLSRTNSFYNSTVPLNTSSSISNPAYGLFMCRGDVDLDTCERCITAAAGRLLANCSNTKRANIWYQFCILRYSDQSIFSILDRGLAIYVFSLANVTDGDRFTQVLGSTMNATATMAANSGSGKKFAVQEANFNAFQTLYTLAQCTPDLSVDDCDTCLRDGISRIPSCCDRKSGGRIFFPSCEVRFDTSKFYTITAQAPPPRSLPNITTPSPSPSTSKGRISTGIIVGIVASVLVSVALFVLAFIFLRRRPKKRYDAVADASADGSHDDMSTTGSSQYNLSQVQAATNSFSNDAKIGEGGFGAVYKGRLPNGQEIAVKRLSKTSIQGAQEFKNEILLVAKLQHRNLVRLLGFSFQEEEMILIYEFVANKSLDCFLFDPEKQSMLNWSRRQKIIQGIARGLVYLHEDSRLKIIHRDLKASNILLDANMNAKIADFGMARIFTVDQSEEKTSRIAGTYGYMAPEYAMHGQFSVKSDVYSFGVLLLEIISGKKNSNFYQSDRGEDFLSYAWKNWRNGTPVALLDPILSGDSSYNRNEVIKCIHIGLLCVQEEAEQRPTMASVVLMLNSYSVTLPAPHQPAFFAASKTESLPGMDMDEFDKSTSKLMTVSVDDSSITEVHPR</sequence>
<evidence type="ECO:0000313" key="2">
    <source>
        <dbReference type="Proteomes" id="UP001060085"/>
    </source>
</evidence>
<evidence type="ECO:0000313" key="1">
    <source>
        <dbReference type="EMBL" id="KAI5656865.1"/>
    </source>
</evidence>